<organism evidence="2 3">
    <name type="scientific">Podarcis muralis</name>
    <name type="common">Wall lizard</name>
    <name type="synonym">Lacerta muralis</name>
    <dbReference type="NCBI Taxonomy" id="64176"/>
    <lineage>
        <taxon>Eukaryota</taxon>
        <taxon>Metazoa</taxon>
        <taxon>Chordata</taxon>
        <taxon>Craniata</taxon>
        <taxon>Vertebrata</taxon>
        <taxon>Euteleostomi</taxon>
        <taxon>Lepidosauria</taxon>
        <taxon>Squamata</taxon>
        <taxon>Bifurcata</taxon>
        <taxon>Unidentata</taxon>
        <taxon>Episquamata</taxon>
        <taxon>Laterata</taxon>
        <taxon>Lacertibaenia</taxon>
        <taxon>Lacertidae</taxon>
        <taxon>Podarcis</taxon>
    </lineage>
</organism>
<name>A0A670I4I8_PODMU</name>
<protein>
    <submittedName>
        <fullName evidence="2">Uncharacterized protein</fullName>
    </submittedName>
</protein>
<feature type="transmembrane region" description="Helical" evidence="1">
    <location>
        <begin position="55"/>
        <end position="73"/>
    </location>
</feature>
<reference evidence="2" key="2">
    <citation type="submission" date="2025-08" db="UniProtKB">
        <authorList>
            <consortium name="Ensembl"/>
        </authorList>
    </citation>
    <scope>IDENTIFICATION</scope>
</reference>
<keyword evidence="1" id="KW-0812">Transmembrane</keyword>
<reference evidence="2" key="3">
    <citation type="submission" date="2025-09" db="UniProtKB">
        <authorList>
            <consortium name="Ensembl"/>
        </authorList>
    </citation>
    <scope>IDENTIFICATION</scope>
</reference>
<dbReference type="Ensembl" id="ENSPMRT00000006746.1">
    <property type="protein sequence ID" value="ENSPMRP00000006330.1"/>
    <property type="gene ID" value="ENSPMRG00000004288.1"/>
</dbReference>
<evidence type="ECO:0000313" key="3">
    <source>
        <dbReference type="Proteomes" id="UP000472272"/>
    </source>
</evidence>
<proteinExistence type="predicted"/>
<keyword evidence="1" id="KW-1133">Transmembrane helix</keyword>
<evidence type="ECO:0000313" key="2">
    <source>
        <dbReference type="Ensembl" id="ENSPMRP00000006330.1"/>
    </source>
</evidence>
<accession>A0A670I4I8</accession>
<evidence type="ECO:0000256" key="1">
    <source>
        <dbReference type="SAM" id="Phobius"/>
    </source>
</evidence>
<keyword evidence="3" id="KW-1185">Reference proteome</keyword>
<dbReference type="AlphaFoldDB" id="A0A670I4I8"/>
<reference evidence="2 3" key="1">
    <citation type="journal article" date="2019" name="Proc. Natl. Acad. Sci. U.S.A.">
        <title>Regulatory changes in pterin and carotenoid genes underlie balanced color polymorphisms in the wall lizard.</title>
        <authorList>
            <person name="Andrade P."/>
            <person name="Pinho C."/>
            <person name="Perez I de Lanuza G."/>
            <person name="Afonso S."/>
            <person name="Brejcha J."/>
            <person name="Rubin C.J."/>
            <person name="Wallerman O."/>
            <person name="Pereira P."/>
            <person name="Sabatino S.J."/>
            <person name="Bellati A."/>
            <person name="Pellitteri-Rosa D."/>
            <person name="Bosakova Z."/>
            <person name="Bunikis I."/>
            <person name="Carretero M.A."/>
            <person name="Feiner N."/>
            <person name="Marsik P."/>
            <person name="Pauperio F."/>
            <person name="Salvi D."/>
            <person name="Soler L."/>
            <person name="While G.M."/>
            <person name="Uller T."/>
            <person name="Font E."/>
            <person name="Andersson L."/>
            <person name="Carneiro M."/>
        </authorList>
    </citation>
    <scope>NUCLEOTIDE SEQUENCE</scope>
</reference>
<dbReference type="Proteomes" id="UP000472272">
    <property type="component" value="Chromosome 5"/>
</dbReference>
<sequence>KWTLAYQSTNVSSLHLTSGGSPLSHSTLPLPPLTMVSLLNFWCIYLDFNPAGRSLLHLILFYLLYGALFLKRVKKSSPLSSNRFFLFLLKSTCGEPLPRPLPNVGGLPSNNS</sequence>
<keyword evidence="1" id="KW-0472">Membrane</keyword>